<sequence>MNVYGTWTSINVHCLLLLREMKKKYRGEVDKRTYEIKSRVLMCEYINVCGFTEVKKSFAAVKMSDQKQVAAKASLIEQLMSKRNFEDLGNHLTELETLHVTKEHLQETVVVRAVYRVLKNCPTVALKKKAKHLLSEWKALYKDLHFKPRDSPKSLPTGRNSRLSHDPSQDEISGGSRSNSSPHDVAGAIETLVPENSTSQMEPREEHFRGGDPKSTDQRSSESLDPTVPVRAKCTELLYEALTSSCTDQPKADLWRNFAREIEGHIFTLHSKNLKKYKTCVRSKVANLKNPKNSHLQQNLLSGTTSPRDFAEMTVMEMASKELKQLRASYTESCIQEHHLPHATEGMQTKKIKCRRCEKFNCKVTVIARGTLFLPSWVRNSNPDEEMMTYVICNECGEQWYHSKWVCL</sequence>
<feature type="region of interest" description="Disordered" evidence="2">
    <location>
        <begin position="148"/>
        <end position="226"/>
    </location>
</feature>
<reference key="1">
    <citation type="submission" date="2019-01" db="UniProtKB">
        <authorList>
            <consortium name="RefSeq"/>
        </authorList>
    </citation>
    <scope>IDENTIFICATION</scope>
</reference>
<dbReference type="SUPFAM" id="SSF47676">
    <property type="entry name" value="Conserved domain common to transcription factors TFIIS, elongin A, CRSP70"/>
    <property type="match status" value="1"/>
</dbReference>
<dbReference type="SUPFAM" id="SSF46942">
    <property type="entry name" value="Elongation factor TFIIS domain 2"/>
    <property type="match status" value="1"/>
</dbReference>
<dbReference type="Gene3D" id="1.20.930.10">
    <property type="entry name" value="Conserved domain common to transcription factors TFIIS, elongin A, CRSP70"/>
    <property type="match status" value="1"/>
</dbReference>
<dbReference type="InterPro" id="IPR003618">
    <property type="entry name" value="TFIIS_cen_dom"/>
</dbReference>
<dbReference type="Pfam" id="PF07500">
    <property type="entry name" value="TFIIS_M"/>
    <property type="match status" value="1"/>
</dbReference>
<name>A0A3Q7PBK1_CALUR</name>
<accession>A0A3Q7PBK1</accession>
<keyword evidence="1" id="KW-0539">Nucleus</keyword>
<comment type="subcellular location">
    <subcellularLocation>
        <location evidence="1">Nucleus</location>
    </subcellularLocation>
</comment>
<feature type="compositionally biased region" description="Basic and acidic residues" evidence="2">
    <location>
        <begin position="202"/>
        <end position="222"/>
    </location>
</feature>
<keyword evidence="5" id="KW-1185">Reference proteome</keyword>
<keyword evidence="6" id="KW-0648">Protein biosynthesis</keyword>
<dbReference type="PROSITE" id="PS51319">
    <property type="entry name" value="TFIIS_N"/>
    <property type="match status" value="1"/>
</dbReference>
<dbReference type="InterPro" id="IPR035441">
    <property type="entry name" value="TFIIS/LEDGF_dom_sf"/>
</dbReference>
<dbReference type="RefSeq" id="XP_025713211.1">
    <property type="nucleotide sequence ID" value="XM_025857426.1"/>
</dbReference>
<dbReference type="InParanoid" id="A0A3Q7PBK1"/>
<dbReference type="CTD" id="170082"/>
<evidence type="ECO:0000256" key="2">
    <source>
        <dbReference type="SAM" id="MobiDB-lite"/>
    </source>
</evidence>
<feature type="domain" description="TFIIS central" evidence="4">
    <location>
        <begin position="230"/>
        <end position="346"/>
    </location>
</feature>
<feature type="domain" description="TFIIS N-terminal" evidence="3">
    <location>
        <begin position="67"/>
        <end position="144"/>
    </location>
</feature>
<dbReference type="SUPFAM" id="SSF57783">
    <property type="entry name" value="Zinc beta-ribbon"/>
    <property type="match status" value="1"/>
</dbReference>
<protein>
    <submittedName>
        <fullName evidence="6">Transcription elongation factor A N-terminal and central domain-containing protein isoform X1</fullName>
    </submittedName>
</protein>
<keyword evidence="6" id="KW-0251">Elongation factor</keyword>
<dbReference type="Proteomes" id="UP000286641">
    <property type="component" value="Unplaced"/>
</dbReference>
<dbReference type="PIRSF" id="PIRSF006704">
    <property type="entry name" value="TF_IIS"/>
    <property type="match status" value="1"/>
</dbReference>
<proteinExistence type="predicted"/>
<dbReference type="Pfam" id="PF08711">
    <property type="entry name" value="Med26"/>
    <property type="match status" value="1"/>
</dbReference>
<dbReference type="PROSITE" id="PS51321">
    <property type="entry name" value="TFIIS_CENTRAL"/>
    <property type="match status" value="1"/>
</dbReference>
<dbReference type="Gene3D" id="2.20.25.10">
    <property type="match status" value="1"/>
</dbReference>
<evidence type="ECO:0000313" key="6">
    <source>
        <dbReference type="RefSeq" id="XP_025713211.1"/>
    </source>
</evidence>
<dbReference type="InterPro" id="IPR035100">
    <property type="entry name" value="TF_IIS-typ"/>
</dbReference>
<evidence type="ECO:0000313" key="5">
    <source>
        <dbReference type="Proteomes" id="UP000286641"/>
    </source>
</evidence>
<dbReference type="PANTHER" id="PTHR11477:SF7">
    <property type="entry name" value="TRANSCRIPTION ELONGATION FACTOR A N-TERMINAL AND CENTRAL DOMAIN-CONTAINING PROTEIN"/>
    <property type="match status" value="1"/>
</dbReference>
<dbReference type="InterPro" id="IPR017923">
    <property type="entry name" value="TFIIS_N"/>
</dbReference>
<dbReference type="InterPro" id="IPR036575">
    <property type="entry name" value="TFIIS_cen_dom_sf"/>
</dbReference>
<evidence type="ECO:0000259" key="3">
    <source>
        <dbReference type="PROSITE" id="PS51319"/>
    </source>
</evidence>
<gene>
    <name evidence="6" type="primary">TCEANC</name>
</gene>
<dbReference type="AlphaFoldDB" id="A0A3Q7PBK1"/>
<evidence type="ECO:0000259" key="4">
    <source>
        <dbReference type="PROSITE" id="PS51321"/>
    </source>
</evidence>
<reference evidence="6" key="2">
    <citation type="submission" date="2025-08" db="UniProtKB">
        <authorList>
            <consortium name="RefSeq"/>
        </authorList>
    </citation>
    <scope>IDENTIFICATION</scope>
    <source>
        <tissue evidence="6">Blood</tissue>
    </source>
</reference>
<dbReference type="GO" id="GO:0003746">
    <property type="term" value="F:translation elongation factor activity"/>
    <property type="evidence" value="ECO:0007669"/>
    <property type="project" value="UniProtKB-KW"/>
</dbReference>
<dbReference type="GO" id="GO:0006351">
    <property type="term" value="P:DNA-templated transcription"/>
    <property type="evidence" value="ECO:0007669"/>
    <property type="project" value="InterPro"/>
</dbReference>
<evidence type="ECO:0000256" key="1">
    <source>
        <dbReference type="PROSITE-ProRule" id="PRU00649"/>
    </source>
</evidence>
<dbReference type="Gene3D" id="1.10.472.30">
    <property type="entry name" value="Transcription elongation factor S-II, central domain"/>
    <property type="match status" value="1"/>
</dbReference>
<organism evidence="5 6">
    <name type="scientific">Callorhinus ursinus</name>
    <name type="common">Northern fur seal</name>
    <dbReference type="NCBI Taxonomy" id="34884"/>
    <lineage>
        <taxon>Eukaryota</taxon>
        <taxon>Metazoa</taxon>
        <taxon>Chordata</taxon>
        <taxon>Craniata</taxon>
        <taxon>Vertebrata</taxon>
        <taxon>Euteleostomi</taxon>
        <taxon>Mammalia</taxon>
        <taxon>Eutheria</taxon>
        <taxon>Laurasiatheria</taxon>
        <taxon>Carnivora</taxon>
        <taxon>Caniformia</taxon>
        <taxon>Pinnipedia</taxon>
        <taxon>Otariidae</taxon>
        <taxon>Callorhinus</taxon>
    </lineage>
</organism>
<dbReference type="SMART" id="SM00510">
    <property type="entry name" value="TFS2M"/>
    <property type="match status" value="1"/>
</dbReference>
<dbReference type="PANTHER" id="PTHR11477">
    <property type="entry name" value="TRANSCRIPTION FACTOR S-II ZINC FINGER DOMAIN-CONTAINING PROTEIN"/>
    <property type="match status" value="1"/>
</dbReference>
<dbReference type="GO" id="GO:0005634">
    <property type="term" value="C:nucleus"/>
    <property type="evidence" value="ECO:0007669"/>
    <property type="project" value="UniProtKB-SubCell"/>
</dbReference>